<keyword evidence="1" id="KW-0472">Membrane</keyword>
<protein>
    <recommendedName>
        <fullName evidence="2">CHASE2 domain-containing protein</fullName>
    </recommendedName>
</protein>
<feature type="transmembrane region" description="Helical" evidence="1">
    <location>
        <begin position="782"/>
        <end position="803"/>
    </location>
</feature>
<feature type="domain" description="CHASE2" evidence="2">
    <location>
        <begin position="487"/>
        <end position="801"/>
    </location>
</feature>
<keyword evidence="4" id="KW-1185">Reference proteome</keyword>
<proteinExistence type="predicted"/>
<accession>A0AAV3X6A6</accession>
<evidence type="ECO:0000313" key="3">
    <source>
        <dbReference type="EMBL" id="GET36120.1"/>
    </source>
</evidence>
<dbReference type="SMART" id="SM01080">
    <property type="entry name" value="CHASE2"/>
    <property type="match status" value="1"/>
</dbReference>
<name>A0AAV3X6A6_9CYAN</name>
<dbReference type="RefSeq" id="WP_226575274.1">
    <property type="nucleotide sequence ID" value="NZ_BLAY01000009.1"/>
</dbReference>
<organism evidence="3 4">
    <name type="scientific">Microseira wollei NIES-4236</name>
    <dbReference type="NCBI Taxonomy" id="2530354"/>
    <lineage>
        <taxon>Bacteria</taxon>
        <taxon>Bacillati</taxon>
        <taxon>Cyanobacteriota</taxon>
        <taxon>Cyanophyceae</taxon>
        <taxon>Oscillatoriophycideae</taxon>
        <taxon>Aerosakkonematales</taxon>
        <taxon>Aerosakkonemataceae</taxon>
        <taxon>Microseira</taxon>
    </lineage>
</organism>
<evidence type="ECO:0000259" key="2">
    <source>
        <dbReference type="SMART" id="SM01080"/>
    </source>
</evidence>
<feature type="transmembrane region" description="Helical" evidence="1">
    <location>
        <begin position="810"/>
        <end position="831"/>
    </location>
</feature>
<evidence type="ECO:0000313" key="4">
    <source>
        <dbReference type="Proteomes" id="UP001050975"/>
    </source>
</evidence>
<evidence type="ECO:0000256" key="1">
    <source>
        <dbReference type="SAM" id="Phobius"/>
    </source>
</evidence>
<gene>
    <name evidence="3" type="ORF">MiSe_08680</name>
</gene>
<dbReference type="Pfam" id="PF12770">
    <property type="entry name" value="CHAT"/>
    <property type="match status" value="1"/>
</dbReference>
<dbReference type="InterPro" id="IPR007890">
    <property type="entry name" value="CHASE2"/>
</dbReference>
<feature type="transmembrane region" description="Helical" evidence="1">
    <location>
        <begin position="837"/>
        <end position="856"/>
    </location>
</feature>
<dbReference type="Proteomes" id="UP001050975">
    <property type="component" value="Unassembled WGS sequence"/>
</dbReference>
<dbReference type="AlphaFoldDB" id="A0AAV3X6A6"/>
<keyword evidence="1" id="KW-1133">Transmembrane helix</keyword>
<dbReference type="InterPro" id="IPR024983">
    <property type="entry name" value="CHAT_dom"/>
</dbReference>
<dbReference type="Pfam" id="PF05226">
    <property type="entry name" value="CHASE2"/>
    <property type="match status" value="1"/>
</dbReference>
<comment type="caution">
    <text evidence="3">The sequence shown here is derived from an EMBL/GenBank/DDBJ whole genome shotgun (WGS) entry which is preliminary data.</text>
</comment>
<reference evidence="3" key="1">
    <citation type="submission" date="2019-10" db="EMBL/GenBank/DDBJ databases">
        <title>Draft genome sequece of Microseira wollei NIES-4236.</title>
        <authorList>
            <person name="Yamaguchi H."/>
            <person name="Suzuki S."/>
            <person name="Kawachi M."/>
        </authorList>
    </citation>
    <scope>NUCLEOTIDE SEQUENCE</scope>
    <source>
        <strain evidence="3">NIES-4236</strain>
    </source>
</reference>
<sequence>MRKRVTLTLMEGSFDQGFPAILRISEDNTLTKTAIQIPGELPSCTDILEKFTDWQLAYNQILMTRTFTVPVQAVTNFSSSQLGTDLVESLNDWLNSASKDWEKIRDGLQVNLNTTDEIEILIETNNQELWQLPWHKWDLFEDYPKAEVALSPPEYKRPKKLEINNANGQVRILAIFGDDEGIDLSKDRADLEQLSDRASVKFLPKPTLREFHEELWEQDWDILFFAGHSSSHEQGRIMLNETDEITIDELKYAIKRAIDRGLRLTILNSCDGLRLGQELLELHLPQAIVMRELVPDAVAQAFLKYFLTAFVSGQSLYASVRDARERLQGLEKEYPYATWLPVICQNPAEIPPTWQDLCGGSLAGETPTPQEVLLRAGETPTPQEVLLRAGETPTPQVFLQRAGETPTPQVFLQRAGETPTPQVFLQRAGETPTPQVFLQRAGETPTPQEVLRQSRLRTFLKKHIQTVLVASVAVTALVMGGRYLGMLQGWELQAFDQLMRSRPQEPPDRRLLIVAVTEEDFQLPEQNPRIGSISDLALAKLLDKLAQFKPRAIGLDIYRDYPAKTGTNLVARMGRDNNFFAICKASDRPGNHPGIAPPANVPLQRLGFSDVVADPDGILRRHLLAMEPESSSPCTTPYALSAQLVFHYFDREGISVQYNRQGDLQIGNVTFKRLLWRMGGYQNVDTWGYQILLNYRSYHSPAAFAPIVTLADVLNGKVNPDDVRDRIVLIGVTAPSANDYSLTPFSTGKGFYQSMPGVVVQAQMVSQLLSAVKDGRPLLSVWPVWGEIVWIWGWSVVGGFLVWRGRSSQLFLFLLPGSALGILFVLCYILFLQGNWVPLVPSALALVLTGSSVAFYSTKTQKLS</sequence>
<keyword evidence="1" id="KW-0812">Transmembrane</keyword>
<dbReference type="EMBL" id="BLAY01000009">
    <property type="protein sequence ID" value="GET36120.1"/>
    <property type="molecule type" value="Genomic_DNA"/>
</dbReference>